<evidence type="ECO:0000256" key="4">
    <source>
        <dbReference type="ARBA" id="ARBA00022692"/>
    </source>
</evidence>
<dbReference type="SUPFAM" id="SSF51735">
    <property type="entry name" value="NAD(P)-binding Rossmann-fold domains"/>
    <property type="match status" value="1"/>
</dbReference>
<dbReference type="GO" id="GO:0005777">
    <property type="term" value="C:peroxisome"/>
    <property type="evidence" value="ECO:0007669"/>
    <property type="project" value="TreeGrafter"/>
</dbReference>
<feature type="transmembrane region" description="Helical" evidence="10">
    <location>
        <begin position="384"/>
        <end position="408"/>
    </location>
</feature>
<dbReference type="Pfam" id="PF03015">
    <property type="entry name" value="Sterile"/>
    <property type="match status" value="1"/>
</dbReference>
<comment type="similarity">
    <text evidence="2 10">Belongs to the fatty acyl-CoA reductase family.</text>
</comment>
<dbReference type="Proteomes" id="UP001168821">
    <property type="component" value="Unassembled WGS sequence"/>
</dbReference>
<protein>
    <recommendedName>
        <fullName evidence="10">Fatty acyl-CoA reductase</fullName>
        <ecNumber evidence="10">1.2.1.84</ecNumber>
    </recommendedName>
</protein>
<gene>
    <name evidence="13" type="ORF">Zmor_018120</name>
</gene>
<keyword evidence="14" id="KW-1185">Reference proteome</keyword>
<dbReference type="PANTHER" id="PTHR11011:SF60">
    <property type="entry name" value="FATTY ACYL-COA REDUCTASE-RELATED"/>
    <property type="match status" value="1"/>
</dbReference>
<keyword evidence="6 10" id="KW-1133">Transmembrane helix</keyword>
<sequence>MIGNNLHHIYIRLLFSSRYMTFSSSTETFNLTPIQKFYSGSSIFITGGTGFLGTILIEKLLRCCSDLSTIYILARNKKGKNLQSRIDDLFEGPVFDRLKREFPKFRHKVVGIGGDCSLPNLGINLQDRQMLINEVSIIFHAAATVRFDEKLKMATAINIRGPHEILKLAREMPHLKSLIHVSTAFSNVPNKIIEERFYPSPVDGNKLLLLTETMSDSILEHITPTILDKWPNTYTYTKAVAEDLVRQEAQNMPVGVFRPSIVISTYQEPIEAWINNLYGPTGVCAGAGSGVLRTLHADSKANANVVPVDMCVNSLIALAWDVNNEFEKAKTDNTKYEIPVYHYESSNDQPLNWGKFMEMCQTHGVQKPSIKAVWYYCFDLYSNYFVYLLVTILLHYLPAILVDGALLCMGKSPKMLRIYKKIHKFTSVISYFTTQDWIFKSQRIRRMLEKMTDEDQQIFFCNLKKLDWHKFFESYLLGIRVYLIQDPLDTLKDAQVRWKKLYWLHMSVKVLVGYLLLRFFLWIISAIFIS</sequence>
<dbReference type="PANTHER" id="PTHR11011">
    <property type="entry name" value="MALE STERILITY PROTEIN 2-RELATED"/>
    <property type="match status" value="1"/>
</dbReference>
<feature type="domain" description="Fatty acyl-CoA reductase C-terminal" evidence="11">
    <location>
        <begin position="394"/>
        <end position="485"/>
    </location>
</feature>
<proteinExistence type="inferred from homology"/>
<dbReference type="GO" id="GO:0035336">
    <property type="term" value="P:long-chain fatty-acyl-CoA metabolic process"/>
    <property type="evidence" value="ECO:0007669"/>
    <property type="project" value="TreeGrafter"/>
</dbReference>
<keyword evidence="7 10" id="KW-0443">Lipid metabolism</keyword>
<dbReference type="Gene3D" id="3.40.50.720">
    <property type="entry name" value="NAD(P)-binding Rossmann-like Domain"/>
    <property type="match status" value="1"/>
</dbReference>
<feature type="domain" description="Thioester reductase (TE)" evidence="12">
    <location>
        <begin position="45"/>
        <end position="314"/>
    </location>
</feature>
<evidence type="ECO:0000256" key="6">
    <source>
        <dbReference type="ARBA" id="ARBA00022989"/>
    </source>
</evidence>
<keyword evidence="3 10" id="KW-0444">Lipid biosynthesis</keyword>
<dbReference type="InterPro" id="IPR026055">
    <property type="entry name" value="FAR"/>
</dbReference>
<comment type="subcellular location">
    <subcellularLocation>
        <location evidence="1">Membrane</location>
        <topology evidence="1">Multi-pass membrane protein</topology>
    </subcellularLocation>
</comment>
<evidence type="ECO:0000256" key="9">
    <source>
        <dbReference type="ARBA" id="ARBA00052530"/>
    </source>
</evidence>
<evidence type="ECO:0000256" key="3">
    <source>
        <dbReference type="ARBA" id="ARBA00022516"/>
    </source>
</evidence>
<keyword evidence="8 10" id="KW-0472">Membrane</keyword>
<evidence type="ECO:0000256" key="10">
    <source>
        <dbReference type="RuleBase" id="RU363097"/>
    </source>
</evidence>
<accession>A0AA38IAZ7</accession>
<evidence type="ECO:0000256" key="5">
    <source>
        <dbReference type="ARBA" id="ARBA00022857"/>
    </source>
</evidence>
<evidence type="ECO:0000259" key="11">
    <source>
        <dbReference type="Pfam" id="PF03015"/>
    </source>
</evidence>
<comment type="catalytic activity">
    <reaction evidence="9 10">
        <text>a long-chain fatty acyl-CoA + 2 NADPH + 2 H(+) = a long-chain primary fatty alcohol + 2 NADP(+) + CoA</text>
        <dbReference type="Rhea" id="RHEA:52716"/>
        <dbReference type="ChEBI" id="CHEBI:15378"/>
        <dbReference type="ChEBI" id="CHEBI:57287"/>
        <dbReference type="ChEBI" id="CHEBI:57783"/>
        <dbReference type="ChEBI" id="CHEBI:58349"/>
        <dbReference type="ChEBI" id="CHEBI:77396"/>
        <dbReference type="ChEBI" id="CHEBI:83139"/>
        <dbReference type="EC" id="1.2.1.84"/>
    </reaction>
</comment>
<dbReference type="Pfam" id="PF07993">
    <property type="entry name" value="NAD_binding_4"/>
    <property type="match status" value="1"/>
</dbReference>
<reference evidence="13" key="1">
    <citation type="journal article" date="2023" name="G3 (Bethesda)">
        <title>Whole genome assemblies of Zophobas morio and Tenebrio molitor.</title>
        <authorList>
            <person name="Kaur S."/>
            <person name="Stinson S.A."/>
            <person name="diCenzo G.C."/>
        </authorList>
    </citation>
    <scope>NUCLEOTIDE SEQUENCE</scope>
    <source>
        <strain evidence="13">QUZm001</strain>
    </source>
</reference>
<evidence type="ECO:0000256" key="1">
    <source>
        <dbReference type="ARBA" id="ARBA00004141"/>
    </source>
</evidence>
<keyword evidence="5 10" id="KW-0521">NADP</keyword>
<evidence type="ECO:0000256" key="7">
    <source>
        <dbReference type="ARBA" id="ARBA00023098"/>
    </source>
</evidence>
<dbReference type="CDD" id="cd05236">
    <property type="entry name" value="FAR-N_SDR_e"/>
    <property type="match status" value="1"/>
</dbReference>
<dbReference type="CDD" id="cd09071">
    <property type="entry name" value="FAR_C"/>
    <property type="match status" value="1"/>
</dbReference>
<dbReference type="GO" id="GO:0016020">
    <property type="term" value="C:membrane"/>
    <property type="evidence" value="ECO:0007669"/>
    <property type="project" value="UniProtKB-SubCell"/>
</dbReference>
<organism evidence="13 14">
    <name type="scientific">Zophobas morio</name>
    <dbReference type="NCBI Taxonomy" id="2755281"/>
    <lineage>
        <taxon>Eukaryota</taxon>
        <taxon>Metazoa</taxon>
        <taxon>Ecdysozoa</taxon>
        <taxon>Arthropoda</taxon>
        <taxon>Hexapoda</taxon>
        <taxon>Insecta</taxon>
        <taxon>Pterygota</taxon>
        <taxon>Neoptera</taxon>
        <taxon>Endopterygota</taxon>
        <taxon>Coleoptera</taxon>
        <taxon>Polyphaga</taxon>
        <taxon>Cucujiformia</taxon>
        <taxon>Tenebrionidae</taxon>
        <taxon>Zophobas</taxon>
    </lineage>
</organism>
<comment type="caution">
    <text evidence="13">The sequence shown here is derived from an EMBL/GenBank/DDBJ whole genome shotgun (WGS) entry which is preliminary data.</text>
</comment>
<dbReference type="EC" id="1.2.1.84" evidence="10"/>
<evidence type="ECO:0000256" key="2">
    <source>
        <dbReference type="ARBA" id="ARBA00005928"/>
    </source>
</evidence>
<dbReference type="AlphaFoldDB" id="A0AA38IAZ7"/>
<dbReference type="FunFam" id="3.40.50.720:FF:000143">
    <property type="entry name" value="Fatty acyl-CoA reductase"/>
    <property type="match status" value="1"/>
</dbReference>
<dbReference type="InterPro" id="IPR033640">
    <property type="entry name" value="FAR_C"/>
</dbReference>
<keyword evidence="4 10" id="KW-0812">Transmembrane</keyword>
<dbReference type="InterPro" id="IPR013120">
    <property type="entry name" value="FAR_NAD-bd"/>
</dbReference>
<feature type="transmembrane region" description="Helical" evidence="10">
    <location>
        <begin position="508"/>
        <end position="529"/>
    </location>
</feature>
<evidence type="ECO:0000313" key="13">
    <source>
        <dbReference type="EMBL" id="KAJ3652128.1"/>
    </source>
</evidence>
<evidence type="ECO:0000256" key="8">
    <source>
        <dbReference type="ARBA" id="ARBA00023136"/>
    </source>
</evidence>
<evidence type="ECO:0000259" key="12">
    <source>
        <dbReference type="Pfam" id="PF07993"/>
    </source>
</evidence>
<keyword evidence="10" id="KW-0560">Oxidoreductase</keyword>
<dbReference type="EMBL" id="JALNTZ010000005">
    <property type="protein sequence ID" value="KAJ3652128.1"/>
    <property type="molecule type" value="Genomic_DNA"/>
</dbReference>
<comment type="function">
    <text evidence="10">Catalyzes the reduction of fatty acyl-CoA to fatty alcohols.</text>
</comment>
<name>A0AA38IAZ7_9CUCU</name>
<dbReference type="GO" id="GO:0102965">
    <property type="term" value="F:alcohol-forming long-chain fatty acyl-CoA reductase activity"/>
    <property type="evidence" value="ECO:0007669"/>
    <property type="project" value="UniProtKB-EC"/>
</dbReference>
<dbReference type="GO" id="GO:0080019">
    <property type="term" value="F:alcohol-forming very long-chain fatty acyl-CoA reductase activity"/>
    <property type="evidence" value="ECO:0007669"/>
    <property type="project" value="InterPro"/>
</dbReference>
<dbReference type="InterPro" id="IPR036291">
    <property type="entry name" value="NAD(P)-bd_dom_sf"/>
</dbReference>
<evidence type="ECO:0000313" key="14">
    <source>
        <dbReference type="Proteomes" id="UP001168821"/>
    </source>
</evidence>